<sequence length="243" mass="27116">MAGLCESGNEPLGSLKATSWHWLKMDIPILAPAACEVRSVIKFLNAQYIALIEIYRQLCQVYGSNVMSKRMIATLLEKERFTKGSLVKVTCCYKRVVASGSFWVFTMETVHTRSCARVCNSAKGTSKEIQNDLLQCMLDVCRDEIKTEIQQADFLSVMADEISDVSSQYQMVIVFRYLLSNGKPVERFWAFKNSCGHDAQALATRVKDALEEVVSDKTKVISQSYDGANVMSGAHSGVQEIVK</sequence>
<dbReference type="EMBL" id="JAJSOF020000038">
    <property type="protein sequence ID" value="KAJ4427303.1"/>
    <property type="molecule type" value="Genomic_DNA"/>
</dbReference>
<keyword evidence="3" id="KW-1185">Reference proteome</keyword>
<evidence type="ECO:0000259" key="1">
    <source>
        <dbReference type="Pfam" id="PF14291"/>
    </source>
</evidence>
<name>A0ABQ8RZY2_PERAM</name>
<feature type="domain" description="DUF4371" evidence="1">
    <location>
        <begin position="121"/>
        <end position="236"/>
    </location>
</feature>
<evidence type="ECO:0000313" key="2">
    <source>
        <dbReference type="EMBL" id="KAJ4427303.1"/>
    </source>
</evidence>
<accession>A0ABQ8RZY2</accession>
<dbReference type="Pfam" id="PF14291">
    <property type="entry name" value="DUF4371"/>
    <property type="match status" value="1"/>
</dbReference>
<reference evidence="2 3" key="1">
    <citation type="journal article" date="2022" name="Allergy">
        <title>Genome assembly and annotation of Periplaneta americana reveal a comprehensive cockroach allergen profile.</title>
        <authorList>
            <person name="Wang L."/>
            <person name="Xiong Q."/>
            <person name="Saelim N."/>
            <person name="Wang L."/>
            <person name="Nong W."/>
            <person name="Wan A.T."/>
            <person name="Shi M."/>
            <person name="Liu X."/>
            <person name="Cao Q."/>
            <person name="Hui J.H.L."/>
            <person name="Sookrung N."/>
            <person name="Leung T.F."/>
            <person name="Tungtrongchitr A."/>
            <person name="Tsui S.K.W."/>
        </authorList>
    </citation>
    <scope>NUCLEOTIDE SEQUENCE [LARGE SCALE GENOMIC DNA]</scope>
    <source>
        <strain evidence="2">PWHHKU_190912</strain>
    </source>
</reference>
<dbReference type="InterPro" id="IPR025398">
    <property type="entry name" value="DUF4371"/>
</dbReference>
<organism evidence="2 3">
    <name type="scientific">Periplaneta americana</name>
    <name type="common">American cockroach</name>
    <name type="synonym">Blatta americana</name>
    <dbReference type="NCBI Taxonomy" id="6978"/>
    <lineage>
        <taxon>Eukaryota</taxon>
        <taxon>Metazoa</taxon>
        <taxon>Ecdysozoa</taxon>
        <taxon>Arthropoda</taxon>
        <taxon>Hexapoda</taxon>
        <taxon>Insecta</taxon>
        <taxon>Pterygota</taxon>
        <taxon>Neoptera</taxon>
        <taxon>Polyneoptera</taxon>
        <taxon>Dictyoptera</taxon>
        <taxon>Blattodea</taxon>
        <taxon>Blattoidea</taxon>
        <taxon>Blattidae</taxon>
        <taxon>Blattinae</taxon>
        <taxon>Periplaneta</taxon>
    </lineage>
</organism>
<evidence type="ECO:0000313" key="3">
    <source>
        <dbReference type="Proteomes" id="UP001148838"/>
    </source>
</evidence>
<dbReference type="PANTHER" id="PTHR45749">
    <property type="match status" value="1"/>
</dbReference>
<protein>
    <recommendedName>
        <fullName evidence="1">DUF4371 domain-containing protein</fullName>
    </recommendedName>
</protein>
<proteinExistence type="predicted"/>
<comment type="caution">
    <text evidence="2">The sequence shown here is derived from an EMBL/GenBank/DDBJ whole genome shotgun (WGS) entry which is preliminary data.</text>
</comment>
<dbReference type="PANTHER" id="PTHR45749:SF28">
    <property type="entry name" value="ZINC FINGER MYM-TYPE PROTEIN 1-LIKE-RELATED"/>
    <property type="match status" value="1"/>
</dbReference>
<gene>
    <name evidence="2" type="ORF">ANN_24923</name>
</gene>
<dbReference type="Proteomes" id="UP001148838">
    <property type="component" value="Unassembled WGS sequence"/>
</dbReference>